<sequence length="181" mass="19621">MFTRHYQLILDELAQTLKQVDTQEVERFMAQLLQSQNVFVAGKGRSGFVAQSFAMRLNQLGQHAHVVGETTTPAIQQGDCLVIVSGSGSTTHLRLLAEKAKEVGAHILLLSTVSDSPIGELATTMVVLPASTKHRAEGSQQPLGSLFEQSAQVLLDSLVLEMQAQLDVTETTMQANHANLE</sequence>
<dbReference type="GO" id="GO:0097367">
    <property type="term" value="F:carbohydrate derivative binding"/>
    <property type="evidence" value="ECO:0007669"/>
    <property type="project" value="InterPro"/>
</dbReference>
<dbReference type="EC" id="5.3.1.27" evidence="4"/>
<dbReference type="CDD" id="cd05005">
    <property type="entry name" value="SIS_PHI"/>
    <property type="match status" value="1"/>
</dbReference>
<proteinExistence type="inferred from homology"/>
<dbReference type="NCBIfam" id="TIGR03127">
    <property type="entry name" value="RuMP_HxlB"/>
    <property type="match status" value="1"/>
</dbReference>
<evidence type="ECO:0000313" key="4">
    <source>
        <dbReference type="EMBL" id="SUM56667.1"/>
    </source>
</evidence>
<accession>A0A0D6XPK6</accession>
<dbReference type="STRING" id="569857.TP70_06405"/>
<evidence type="ECO:0000259" key="2">
    <source>
        <dbReference type="PROSITE" id="PS51464"/>
    </source>
</evidence>
<protein>
    <submittedName>
        <fullName evidence="3">6-phospho 3-hexuloisomerase</fullName>
    </submittedName>
    <submittedName>
        <fullName evidence="4">Sugar isomerase (SIS)</fullName>
        <ecNumber evidence="4">5.3.1.27</ecNumber>
    </submittedName>
</protein>
<keyword evidence="4" id="KW-0413">Isomerase</keyword>
<organism evidence="4 6">
    <name type="scientific">Staphylococcus microti</name>
    <dbReference type="NCBI Taxonomy" id="569857"/>
    <lineage>
        <taxon>Bacteria</taxon>
        <taxon>Bacillati</taxon>
        <taxon>Bacillota</taxon>
        <taxon>Bacilli</taxon>
        <taxon>Bacillales</taxon>
        <taxon>Staphylococcaceae</taxon>
        <taxon>Staphylococcus</taxon>
    </lineage>
</organism>
<dbReference type="GO" id="GO:0043800">
    <property type="term" value="F:6-phospho-3-hexuloisomerase activity"/>
    <property type="evidence" value="ECO:0007669"/>
    <property type="project" value="UniProtKB-EC"/>
</dbReference>
<evidence type="ECO:0000313" key="3">
    <source>
        <dbReference type="EMBL" id="KIX90749.1"/>
    </source>
</evidence>
<dbReference type="PROSITE" id="PS51464">
    <property type="entry name" value="SIS"/>
    <property type="match status" value="1"/>
</dbReference>
<dbReference type="PANTHER" id="PTHR43443:SF1">
    <property type="entry name" value="3-HEXULOSE-6-PHOSPHATE ISOMERASE"/>
    <property type="match status" value="1"/>
</dbReference>
<dbReference type="Proteomes" id="UP000254100">
    <property type="component" value="Unassembled WGS sequence"/>
</dbReference>
<comment type="similarity">
    <text evidence="1">Belongs to the SIS family. PHI subfamily.</text>
</comment>
<keyword evidence="5" id="KW-1185">Reference proteome</keyword>
<evidence type="ECO:0000313" key="5">
    <source>
        <dbReference type="Proteomes" id="UP000032366"/>
    </source>
</evidence>
<reference evidence="3 5" key="1">
    <citation type="submission" date="2015-01" db="EMBL/GenBank/DDBJ databases">
        <authorList>
            <person name="Guo J."/>
        </authorList>
    </citation>
    <scope>NUCLEOTIDE SEQUENCE [LARGE SCALE GENOMIC DNA]</scope>
    <source>
        <strain evidence="3 5">DSM 22147</strain>
    </source>
</reference>
<dbReference type="Pfam" id="PF01380">
    <property type="entry name" value="SIS"/>
    <property type="match status" value="1"/>
</dbReference>
<dbReference type="SUPFAM" id="SSF53697">
    <property type="entry name" value="SIS domain"/>
    <property type="match status" value="1"/>
</dbReference>
<dbReference type="GO" id="GO:1901135">
    <property type="term" value="P:carbohydrate derivative metabolic process"/>
    <property type="evidence" value="ECO:0007669"/>
    <property type="project" value="InterPro"/>
</dbReference>
<dbReference type="RefSeq" id="WP_044360432.1">
    <property type="nucleotide sequence ID" value="NZ_JXWY01000036.1"/>
</dbReference>
<dbReference type="InterPro" id="IPR001347">
    <property type="entry name" value="SIS_dom"/>
</dbReference>
<dbReference type="InterPro" id="IPR046348">
    <property type="entry name" value="SIS_dom_sf"/>
</dbReference>
<dbReference type="PANTHER" id="PTHR43443">
    <property type="entry name" value="3-HEXULOSE-6-PHOSPHATE ISOMERASE"/>
    <property type="match status" value="1"/>
</dbReference>
<dbReference type="EMBL" id="JXWY01000036">
    <property type="protein sequence ID" value="KIX90749.1"/>
    <property type="molecule type" value="Genomic_DNA"/>
</dbReference>
<reference evidence="4 6" key="2">
    <citation type="submission" date="2018-06" db="EMBL/GenBank/DDBJ databases">
        <authorList>
            <consortium name="Pathogen Informatics"/>
            <person name="Doyle S."/>
        </authorList>
    </citation>
    <scope>NUCLEOTIDE SEQUENCE [LARGE SCALE GENOMIC DNA]</scope>
    <source>
        <strain evidence="4 6">NCTC13832</strain>
    </source>
</reference>
<dbReference type="Gene3D" id="3.40.50.10490">
    <property type="entry name" value="Glucose-6-phosphate isomerase like protein, domain 1"/>
    <property type="match status" value="1"/>
</dbReference>
<name>A0A0D6XPK6_9STAP</name>
<dbReference type="EMBL" id="UHDT01000001">
    <property type="protein sequence ID" value="SUM56667.1"/>
    <property type="molecule type" value="Genomic_DNA"/>
</dbReference>
<dbReference type="OrthoDB" id="9797832at2"/>
<gene>
    <name evidence="4" type="primary">hxlB</name>
    <name evidence="4" type="ORF">NCTC13832_00323</name>
    <name evidence="3" type="ORF">TP70_06405</name>
</gene>
<evidence type="ECO:0000313" key="6">
    <source>
        <dbReference type="Proteomes" id="UP000254100"/>
    </source>
</evidence>
<feature type="domain" description="SIS" evidence="2">
    <location>
        <begin position="28"/>
        <end position="169"/>
    </location>
</feature>
<dbReference type="Proteomes" id="UP000032366">
    <property type="component" value="Unassembled WGS sequence"/>
</dbReference>
<dbReference type="InterPro" id="IPR017552">
    <property type="entry name" value="PHI/rmpB"/>
</dbReference>
<evidence type="ECO:0000256" key="1">
    <source>
        <dbReference type="ARBA" id="ARBA00009235"/>
    </source>
</evidence>
<dbReference type="AlphaFoldDB" id="A0A0D6XPK6"/>